<evidence type="ECO:0000313" key="2">
    <source>
        <dbReference type="EMBL" id="WVZ92261.1"/>
    </source>
</evidence>
<evidence type="ECO:0000256" key="1">
    <source>
        <dbReference type="SAM" id="MobiDB-lite"/>
    </source>
</evidence>
<protein>
    <submittedName>
        <fullName evidence="2">Uncharacterized protein</fullName>
    </submittedName>
</protein>
<dbReference type="EMBL" id="CP144753">
    <property type="protein sequence ID" value="WVZ92261.1"/>
    <property type="molecule type" value="Genomic_DNA"/>
</dbReference>
<name>A0AAQ3XBZ1_PASNO</name>
<feature type="region of interest" description="Disordered" evidence="1">
    <location>
        <begin position="74"/>
        <end position="96"/>
    </location>
</feature>
<dbReference type="AlphaFoldDB" id="A0AAQ3XBZ1"/>
<sequence length="96" mass="10326">MKPYVPRRLPASPCTPFVSTLGGTPPLPRLHRAPLPTTSALAREIRRGGGVRLHTAPGSACAKVSTISVREWNVQPASNDGSNLVSHEPTLQQRPR</sequence>
<keyword evidence="3" id="KW-1185">Reference proteome</keyword>
<reference evidence="2 3" key="1">
    <citation type="submission" date="2024-02" db="EMBL/GenBank/DDBJ databases">
        <title>High-quality chromosome-scale genome assembly of Pensacola bahiagrass (Paspalum notatum Flugge var. saurae).</title>
        <authorList>
            <person name="Vega J.M."/>
            <person name="Podio M."/>
            <person name="Orjuela J."/>
            <person name="Siena L.A."/>
            <person name="Pessino S.C."/>
            <person name="Combes M.C."/>
            <person name="Mariac C."/>
            <person name="Albertini E."/>
            <person name="Pupilli F."/>
            <person name="Ortiz J.P.A."/>
            <person name="Leblanc O."/>
        </authorList>
    </citation>
    <scope>NUCLEOTIDE SEQUENCE [LARGE SCALE GENOMIC DNA]</scope>
    <source>
        <strain evidence="2">R1</strain>
        <tissue evidence="2">Leaf</tissue>
    </source>
</reference>
<evidence type="ECO:0000313" key="3">
    <source>
        <dbReference type="Proteomes" id="UP001341281"/>
    </source>
</evidence>
<accession>A0AAQ3XBZ1</accession>
<proteinExistence type="predicted"/>
<organism evidence="2 3">
    <name type="scientific">Paspalum notatum var. saurae</name>
    <dbReference type="NCBI Taxonomy" id="547442"/>
    <lineage>
        <taxon>Eukaryota</taxon>
        <taxon>Viridiplantae</taxon>
        <taxon>Streptophyta</taxon>
        <taxon>Embryophyta</taxon>
        <taxon>Tracheophyta</taxon>
        <taxon>Spermatophyta</taxon>
        <taxon>Magnoliopsida</taxon>
        <taxon>Liliopsida</taxon>
        <taxon>Poales</taxon>
        <taxon>Poaceae</taxon>
        <taxon>PACMAD clade</taxon>
        <taxon>Panicoideae</taxon>
        <taxon>Andropogonodae</taxon>
        <taxon>Paspaleae</taxon>
        <taxon>Paspalinae</taxon>
        <taxon>Paspalum</taxon>
    </lineage>
</organism>
<feature type="region of interest" description="Disordered" evidence="1">
    <location>
        <begin position="1"/>
        <end position="33"/>
    </location>
</feature>
<gene>
    <name evidence="2" type="ORF">U9M48_038341</name>
</gene>
<feature type="compositionally biased region" description="Polar residues" evidence="1">
    <location>
        <begin position="75"/>
        <end position="96"/>
    </location>
</feature>
<dbReference type="Proteomes" id="UP001341281">
    <property type="component" value="Chromosome 09"/>
</dbReference>